<proteinExistence type="predicted"/>
<protein>
    <submittedName>
        <fullName evidence="3">Uncharacterized protein</fullName>
    </submittedName>
</protein>
<feature type="transmembrane region" description="Helical" evidence="2">
    <location>
        <begin position="687"/>
        <end position="707"/>
    </location>
</feature>
<evidence type="ECO:0000313" key="4">
    <source>
        <dbReference type="Proteomes" id="UP000077628"/>
    </source>
</evidence>
<dbReference type="EMBL" id="LUUK01000224">
    <property type="protein sequence ID" value="OAI12031.1"/>
    <property type="molecule type" value="Genomic_DNA"/>
</dbReference>
<name>A0A177N2F0_9GAMM</name>
<dbReference type="OrthoDB" id="242611at2"/>
<feature type="transmembrane region" description="Helical" evidence="2">
    <location>
        <begin position="907"/>
        <end position="930"/>
    </location>
</feature>
<feature type="transmembrane region" description="Helical" evidence="2">
    <location>
        <begin position="644"/>
        <end position="667"/>
    </location>
</feature>
<accession>A0A177N2F0</accession>
<feature type="transmembrane region" description="Helical" evidence="2">
    <location>
        <begin position="1013"/>
        <end position="1033"/>
    </location>
</feature>
<feature type="region of interest" description="Disordered" evidence="1">
    <location>
        <begin position="393"/>
        <end position="428"/>
    </location>
</feature>
<keyword evidence="2" id="KW-0812">Transmembrane</keyword>
<sequence>MAEDRKPESGGYGSPLPIALIMTMLASLLIGHSLPYQDERPSADPLKSSHPSLQNIDARLWQDPFSTVENAANAAGKSLADAKSFALFVDGRPANVEIRPSPTAPPLPEKKAIVPDGLKHSNQAITVMAVTLPGGPYPEEAEQRMRRRYAVLSGLANQDWIPSDEQHIGAFEPDQDDLQRKVPFEWWLPRDGNEKSPILVLWLDEASLTETPFAKINHLLKLAVPEHDQVSYRVIGPNSSATLRTMLAEIENPSFVHTLCPTSPKLGDAADCRLDIGFYAAAATAADFELSGLCKNKDAHCLEKLFSDKGIRLLRTTSSDDELMKALVSELSLRRISANAHIVILSEWDTFYGRAMRDTFVKTWPSKPKTTPPGSQCGQKTVHSYSYMRGLDGKLPKSGDKSADAKGPGSGKDKPAENANIETPEGQSQKDYLRRLAGNIAELDACLIQSSPDGGIAAIGILGSDVYDKLMILQALRQYFPHTLFFTTDLDAIYNHPSKWLQTHNLLVAAPYGLYLDDQWQGSIPPFRDNYQTALFLSTQLAVTPPPLNIKPIIPTLFEIGRSRPIPLAVPRCDDSRGLSPNPEHCMWPNWEQTDQGIQPAVKSSRFSFEFKNLLFLSLSLICMACLVSWQIRKWALSAVCRVLDSGLTACIATAVALSALGIFVVFNEYLASPMAEPFYWLEGASIWPTEGLRLVSYLVAVAFFCWGQRRLAQMRVTVSETFGLPNHADASIKECKLMFVGSWEVTENPTQPGGRDTLRRLLTQRVPPFSDWLVKDLLLIATLAWLIYYYSQTCVPQTPMALPLQTKLYLGLSILSFVGLTLLVMNSACAIGIRLGADAIQRKLATPAAATARLWQHYLGYLDNTKLGIPGNLLRVLIHSLAFIVVAGITMRFGQLPNIPARGTSVVAVNAALLLLSVLSTVMLTMWVVEHARLCERLIGNLTQQSDGWNRRAIEHAQANAVAESCVSEWLKIQLVKELTKAMQPLIWGPVAVIGLMVLARNPAIDDWNLPWGLRAVFILMFIYAFSAEWLLQRGARTTRRRAIEQWSFKVRELRHSGNATSAEIDRIESEIESARALREGAFRPWYEWPLLQAFGGTGALLVLFQQLSEYWTLSQY</sequence>
<feature type="transmembrane region" description="Helical" evidence="2">
    <location>
        <begin position="12"/>
        <end position="34"/>
    </location>
</feature>
<evidence type="ECO:0000256" key="1">
    <source>
        <dbReference type="SAM" id="MobiDB-lite"/>
    </source>
</evidence>
<organism evidence="3 4">
    <name type="scientific">Methylomonas koyamae</name>
    <dbReference type="NCBI Taxonomy" id="702114"/>
    <lineage>
        <taxon>Bacteria</taxon>
        <taxon>Pseudomonadati</taxon>
        <taxon>Pseudomonadota</taxon>
        <taxon>Gammaproteobacteria</taxon>
        <taxon>Methylococcales</taxon>
        <taxon>Methylococcaceae</taxon>
        <taxon>Methylomonas</taxon>
    </lineage>
</organism>
<dbReference type="AlphaFoldDB" id="A0A177N2F0"/>
<gene>
    <name evidence="3" type="ORF">A1355_01020</name>
</gene>
<dbReference type="STRING" id="702114.A1355_01020"/>
<feature type="transmembrane region" description="Helical" evidence="2">
    <location>
        <begin position="809"/>
        <end position="834"/>
    </location>
</feature>
<keyword evidence="2" id="KW-0472">Membrane</keyword>
<dbReference type="Proteomes" id="UP000077628">
    <property type="component" value="Unassembled WGS sequence"/>
</dbReference>
<feature type="transmembrane region" description="Helical" evidence="2">
    <location>
        <begin position="770"/>
        <end position="789"/>
    </location>
</feature>
<feature type="compositionally biased region" description="Basic and acidic residues" evidence="1">
    <location>
        <begin position="393"/>
        <end position="404"/>
    </location>
</feature>
<keyword evidence="4" id="KW-1185">Reference proteome</keyword>
<evidence type="ECO:0000313" key="3">
    <source>
        <dbReference type="EMBL" id="OAI12031.1"/>
    </source>
</evidence>
<dbReference type="RefSeq" id="WP_064031496.1">
    <property type="nucleotide sequence ID" value="NZ_LUUK01000224.1"/>
</dbReference>
<evidence type="ECO:0000256" key="2">
    <source>
        <dbReference type="SAM" id="Phobius"/>
    </source>
</evidence>
<feature type="transmembrane region" description="Helical" evidence="2">
    <location>
        <begin position="614"/>
        <end position="632"/>
    </location>
</feature>
<feature type="transmembrane region" description="Helical" evidence="2">
    <location>
        <begin position="983"/>
        <end position="1001"/>
    </location>
</feature>
<reference evidence="4" key="1">
    <citation type="submission" date="2016-03" db="EMBL/GenBank/DDBJ databases">
        <authorList>
            <person name="Heylen K."/>
            <person name="De Vos P."/>
            <person name="Vekeman B."/>
        </authorList>
    </citation>
    <scope>NUCLEOTIDE SEQUENCE [LARGE SCALE GENOMIC DNA]</scope>
    <source>
        <strain evidence="4">R-45383</strain>
    </source>
</reference>
<feature type="transmembrane region" description="Helical" evidence="2">
    <location>
        <begin position="877"/>
        <end position="895"/>
    </location>
</feature>
<comment type="caution">
    <text evidence="3">The sequence shown here is derived from an EMBL/GenBank/DDBJ whole genome shotgun (WGS) entry which is preliminary data.</text>
</comment>
<keyword evidence="2" id="KW-1133">Transmembrane helix</keyword>